<evidence type="ECO:0000259" key="1">
    <source>
        <dbReference type="Pfam" id="PF00027"/>
    </source>
</evidence>
<evidence type="ECO:0000313" key="3">
    <source>
        <dbReference type="Proteomes" id="UP000184212"/>
    </source>
</evidence>
<dbReference type="RefSeq" id="WP_073135960.1">
    <property type="nucleotide sequence ID" value="NZ_FQWQ01000002.1"/>
</dbReference>
<dbReference type="InterPro" id="IPR000595">
    <property type="entry name" value="cNMP-bd_dom"/>
</dbReference>
<keyword evidence="2" id="KW-0418">Kinase</keyword>
<accession>A0A1M5R7C1</accession>
<proteinExistence type="predicted"/>
<name>A0A1M5R7C1_9BACT</name>
<dbReference type="CDD" id="cd00038">
    <property type="entry name" value="CAP_ED"/>
    <property type="match status" value="1"/>
</dbReference>
<sequence>MKPTPSSCIDFKKHLDRFIEINDAEFGQILEYFSIKKLKKHQLLVRAGDAVHHTYWTKSGLLTSTFTAPDGKEHIIQFADEACWITDQNAFYHQAKAIFNIAAVEDCELLSLSFENREKLCAAFHKMEHFFRKKANDSFTKQQKRLLTYLTSDSQQRFELLLQEYPKLMQRLSKKTLAAYLGVSRETLSRFTKKG</sequence>
<dbReference type="Proteomes" id="UP000184212">
    <property type="component" value="Unassembled WGS sequence"/>
</dbReference>
<dbReference type="OrthoDB" id="1933280at2"/>
<organism evidence="2 3">
    <name type="scientific">Chryseolinea serpens</name>
    <dbReference type="NCBI Taxonomy" id="947013"/>
    <lineage>
        <taxon>Bacteria</taxon>
        <taxon>Pseudomonadati</taxon>
        <taxon>Bacteroidota</taxon>
        <taxon>Cytophagia</taxon>
        <taxon>Cytophagales</taxon>
        <taxon>Fulvivirgaceae</taxon>
        <taxon>Chryseolinea</taxon>
    </lineage>
</organism>
<dbReference type="InterPro" id="IPR018490">
    <property type="entry name" value="cNMP-bd_dom_sf"/>
</dbReference>
<dbReference type="GO" id="GO:0016301">
    <property type="term" value="F:kinase activity"/>
    <property type="evidence" value="ECO:0007669"/>
    <property type="project" value="UniProtKB-KW"/>
</dbReference>
<gene>
    <name evidence="2" type="ORF">SAMN04488109_3235</name>
</gene>
<dbReference type="InterPro" id="IPR014710">
    <property type="entry name" value="RmlC-like_jellyroll"/>
</dbReference>
<dbReference type="EMBL" id="FQWQ01000002">
    <property type="protein sequence ID" value="SHH22247.1"/>
    <property type="molecule type" value="Genomic_DNA"/>
</dbReference>
<dbReference type="Gene3D" id="2.60.120.10">
    <property type="entry name" value="Jelly Rolls"/>
    <property type="match status" value="1"/>
</dbReference>
<dbReference type="STRING" id="947013.SAMN04488109_3235"/>
<keyword evidence="3" id="KW-1185">Reference proteome</keyword>
<protein>
    <submittedName>
        <fullName evidence="2">cAMP-binding domain of CRP or a regulatory subunit of cAMP-dependent protein kinases</fullName>
    </submittedName>
</protein>
<dbReference type="SUPFAM" id="SSF51206">
    <property type="entry name" value="cAMP-binding domain-like"/>
    <property type="match status" value="1"/>
</dbReference>
<evidence type="ECO:0000313" key="2">
    <source>
        <dbReference type="EMBL" id="SHH22247.1"/>
    </source>
</evidence>
<dbReference type="AlphaFoldDB" id="A0A1M5R7C1"/>
<dbReference type="Pfam" id="PF00027">
    <property type="entry name" value="cNMP_binding"/>
    <property type="match status" value="1"/>
</dbReference>
<keyword evidence="2" id="KW-0808">Transferase</keyword>
<reference evidence="2 3" key="1">
    <citation type="submission" date="2016-11" db="EMBL/GenBank/DDBJ databases">
        <authorList>
            <person name="Jaros S."/>
            <person name="Januszkiewicz K."/>
            <person name="Wedrychowicz H."/>
        </authorList>
    </citation>
    <scope>NUCLEOTIDE SEQUENCE [LARGE SCALE GENOMIC DNA]</scope>
    <source>
        <strain evidence="2 3">DSM 24574</strain>
    </source>
</reference>
<feature type="domain" description="Cyclic nucleotide-binding" evidence="1">
    <location>
        <begin position="36"/>
        <end position="122"/>
    </location>
</feature>